<gene>
    <name evidence="1" type="ORF">MLD38_001382</name>
</gene>
<dbReference type="Proteomes" id="UP001057402">
    <property type="component" value="Chromosome 1"/>
</dbReference>
<reference evidence="2" key="1">
    <citation type="journal article" date="2023" name="Front. Plant Sci.">
        <title>Chromosomal-level genome assembly of Melastoma candidum provides insights into trichome evolution.</title>
        <authorList>
            <person name="Zhong Y."/>
            <person name="Wu W."/>
            <person name="Sun C."/>
            <person name="Zou P."/>
            <person name="Liu Y."/>
            <person name="Dai S."/>
            <person name="Zhou R."/>
        </authorList>
    </citation>
    <scope>NUCLEOTIDE SEQUENCE [LARGE SCALE GENOMIC DNA]</scope>
</reference>
<sequence>MLNAGGALRELEHGERLARVRVRGEGEMKVYASKRPKGVKIDGEEAKFEYEEVGMVTIHVPWSTALSTIEYLF</sequence>
<comment type="caution">
    <text evidence="1">The sequence shown here is derived from an EMBL/GenBank/DDBJ whole genome shotgun (WGS) entry which is preliminary data.</text>
</comment>
<name>A0ACB9SLP8_9MYRT</name>
<accession>A0ACB9SLP8</accession>
<keyword evidence="2" id="KW-1185">Reference proteome</keyword>
<proteinExistence type="predicted"/>
<organism evidence="1 2">
    <name type="scientific">Melastoma candidum</name>
    <dbReference type="NCBI Taxonomy" id="119954"/>
    <lineage>
        <taxon>Eukaryota</taxon>
        <taxon>Viridiplantae</taxon>
        <taxon>Streptophyta</taxon>
        <taxon>Embryophyta</taxon>
        <taxon>Tracheophyta</taxon>
        <taxon>Spermatophyta</taxon>
        <taxon>Magnoliopsida</taxon>
        <taxon>eudicotyledons</taxon>
        <taxon>Gunneridae</taxon>
        <taxon>Pentapetalae</taxon>
        <taxon>rosids</taxon>
        <taxon>malvids</taxon>
        <taxon>Myrtales</taxon>
        <taxon>Melastomataceae</taxon>
        <taxon>Melastomatoideae</taxon>
        <taxon>Melastomateae</taxon>
        <taxon>Melastoma</taxon>
    </lineage>
</organism>
<evidence type="ECO:0000313" key="1">
    <source>
        <dbReference type="EMBL" id="KAI4389122.1"/>
    </source>
</evidence>
<protein>
    <submittedName>
        <fullName evidence="1">Uncharacterized protein</fullName>
    </submittedName>
</protein>
<evidence type="ECO:0000313" key="2">
    <source>
        <dbReference type="Proteomes" id="UP001057402"/>
    </source>
</evidence>
<dbReference type="EMBL" id="CM042880">
    <property type="protein sequence ID" value="KAI4389122.1"/>
    <property type="molecule type" value="Genomic_DNA"/>
</dbReference>